<dbReference type="Gene3D" id="2.60.40.2030">
    <property type="match status" value="1"/>
</dbReference>
<feature type="non-terminal residue" evidence="5">
    <location>
        <position position="152"/>
    </location>
</feature>
<keyword evidence="2" id="KW-0677">Repeat</keyword>
<keyword evidence="3" id="KW-0106">Calcium</keyword>
<evidence type="ECO:0000313" key="5">
    <source>
        <dbReference type="EMBL" id="CAI8013547.1"/>
    </source>
</evidence>
<dbReference type="Pfam" id="PF03160">
    <property type="entry name" value="Calx-beta"/>
    <property type="match status" value="1"/>
</dbReference>
<proteinExistence type="predicted"/>
<evidence type="ECO:0000256" key="2">
    <source>
        <dbReference type="ARBA" id="ARBA00022737"/>
    </source>
</evidence>
<dbReference type="EMBL" id="CASHTH010001273">
    <property type="protein sequence ID" value="CAI8013547.1"/>
    <property type="molecule type" value="Genomic_DNA"/>
</dbReference>
<dbReference type="GO" id="GO:0016020">
    <property type="term" value="C:membrane"/>
    <property type="evidence" value="ECO:0007669"/>
    <property type="project" value="InterPro"/>
</dbReference>
<evidence type="ECO:0000313" key="6">
    <source>
        <dbReference type="Proteomes" id="UP001174909"/>
    </source>
</evidence>
<protein>
    <recommendedName>
        <fullName evidence="4">Calx-beta domain-containing protein</fullName>
    </recommendedName>
</protein>
<feature type="domain" description="Calx-beta" evidence="4">
    <location>
        <begin position="26"/>
        <end position="141"/>
    </location>
</feature>
<keyword evidence="1" id="KW-0732">Signal</keyword>
<organism evidence="5 6">
    <name type="scientific">Geodia barretti</name>
    <name type="common">Barrett's horny sponge</name>
    <dbReference type="NCBI Taxonomy" id="519541"/>
    <lineage>
        <taxon>Eukaryota</taxon>
        <taxon>Metazoa</taxon>
        <taxon>Porifera</taxon>
        <taxon>Demospongiae</taxon>
        <taxon>Heteroscleromorpha</taxon>
        <taxon>Tetractinellida</taxon>
        <taxon>Astrophorina</taxon>
        <taxon>Geodiidae</taxon>
        <taxon>Geodia</taxon>
    </lineage>
</organism>
<dbReference type="Proteomes" id="UP001174909">
    <property type="component" value="Unassembled WGS sequence"/>
</dbReference>
<reference evidence="5" key="1">
    <citation type="submission" date="2023-03" db="EMBL/GenBank/DDBJ databases">
        <authorList>
            <person name="Steffen K."/>
            <person name="Cardenas P."/>
        </authorList>
    </citation>
    <scope>NUCLEOTIDE SEQUENCE</scope>
</reference>
<name>A0AA35RNW8_GEOBA</name>
<gene>
    <name evidence="5" type="ORF">GBAR_LOCUS8573</name>
</gene>
<dbReference type="AlphaFoldDB" id="A0AA35RNW8"/>
<accession>A0AA35RNW8</accession>
<dbReference type="InterPro" id="IPR038081">
    <property type="entry name" value="CalX-like_sf"/>
</dbReference>
<keyword evidence="6" id="KW-1185">Reference proteome</keyword>
<comment type="caution">
    <text evidence="5">The sequence shown here is derived from an EMBL/GenBank/DDBJ whole genome shotgun (WGS) entry which is preliminary data.</text>
</comment>
<evidence type="ECO:0000259" key="4">
    <source>
        <dbReference type="Pfam" id="PF03160"/>
    </source>
</evidence>
<evidence type="ECO:0000256" key="3">
    <source>
        <dbReference type="ARBA" id="ARBA00022837"/>
    </source>
</evidence>
<sequence>MFGLSVDVQGKDGICIQQGTANITITDSIIVGFTQEEYTFYDDVGKARVCVGFRSSCKHDVSLSLELTTTGGNTDDSVYSGITESLTLDSCEDECVAITIHNNDSLKKDKESYFDVNLSLNGKPDGVKLSPAKSKVTIIDSTTVNLTLNIME</sequence>
<dbReference type="GO" id="GO:0007154">
    <property type="term" value="P:cell communication"/>
    <property type="evidence" value="ECO:0007669"/>
    <property type="project" value="InterPro"/>
</dbReference>
<dbReference type="InterPro" id="IPR003644">
    <property type="entry name" value="Calx_beta"/>
</dbReference>
<evidence type="ECO:0000256" key="1">
    <source>
        <dbReference type="ARBA" id="ARBA00022729"/>
    </source>
</evidence>